<dbReference type="RefSeq" id="WP_268810756.1">
    <property type="nucleotide sequence ID" value="NZ_FWZX01000008.1"/>
</dbReference>
<proteinExistence type="predicted"/>
<protein>
    <submittedName>
        <fullName evidence="1">Uncharacterized protein</fullName>
    </submittedName>
</protein>
<name>A0A1Y6BW00_9PROT</name>
<gene>
    <name evidence="1" type="ORF">SAMN05428998_10856</name>
</gene>
<dbReference type="EMBL" id="FWZX01000008">
    <property type="protein sequence ID" value="SMF23959.1"/>
    <property type="molecule type" value="Genomic_DNA"/>
</dbReference>
<dbReference type="AlphaFoldDB" id="A0A1Y6BW00"/>
<keyword evidence="2" id="KW-1185">Reference proteome</keyword>
<reference evidence="1 2" key="1">
    <citation type="submission" date="2017-04" db="EMBL/GenBank/DDBJ databases">
        <authorList>
            <person name="Afonso C.L."/>
            <person name="Miller P.J."/>
            <person name="Scott M.A."/>
            <person name="Spackman E."/>
            <person name="Goraichik I."/>
            <person name="Dimitrov K.M."/>
            <person name="Suarez D.L."/>
            <person name="Swayne D.E."/>
        </authorList>
    </citation>
    <scope>NUCLEOTIDE SEQUENCE [LARGE SCALE GENOMIC DNA]</scope>
    <source>
        <strain evidence="1 2">USBA 355</strain>
    </source>
</reference>
<dbReference type="STRING" id="560819.SAMN05428998_10856"/>
<dbReference type="Proteomes" id="UP000192917">
    <property type="component" value="Unassembled WGS sequence"/>
</dbReference>
<evidence type="ECO:0000313" key="2">
    <source>
        <dbReference type="Proteomes" id="UP000192917"/>
    </source>
</evidence>
<evidence type="ECO:0000313" key="1">
    <source>
        <dbReference type="EMBL" id="SMF23959.1"/>
    </source>
</evidence>
<organism evidence="1 2">
    <name type="scientific">Tistlia consotensis USBA 355</name>
    <dbReference type="NCBI Taxonomy" id="560819"/>
    <lineage>
        <taxon>Bacteria</taxon>
        <taxon>Pseudomonadati</taxon>
        <taxon>Pseudomonadota</taxon>
        <taxon>Alphaproteobacteria</taxon>
        <taxon>Rhodospirillales</taxon>
        <taxon>Rhodovibrionaceae</taxon>
        <taxon>Tistlia</taxon>
    </lineage>
</organism>
<sequence>MRAFLAGVCAAVLIAVGSYFVLESLGMSSQAVYSSPNVRLGD</sequence>
<accession>A0A1Y6BW00</accession>